<gene>
    <name evidence="1" type="ORF">B9Z19DRAFT_1075188</name>
</gene>
<evidence type="ECO:0000313" key="1">
    <source>
        <dbReference type="EMBL" id="PUU82322.1"/>
    </source>
</evidence>
<feature type="non-terminal residue" evidence="1">
    <location>
        <position position="1"/>
    </location>
</feature>
<name>A0A2T7A3K5_TUBBO</name>
<dbReference type="Proteomes" id="UP000244722">
    <property type="component" value="Unassembled WGS sequence"/>
</dbReference>
<evidence type="ECO:0000313" key="2">
    <source>
        <dbReference type="Proteomes" id="UP000244722"/>
    </source>
</evidence>
<protein>
    <submittedName>
        <fullName evidence="1">Uncharacterized protein</fullName>
    </submittedName>
</protein>
<comment type="caution">
    <text evidence="1">The sequence shown here is derived from an EMBL/GenBank/DDBJ whole genome shotgun (WGS) entry which is preliminary data.</text>
</comment>
<accession>A0A2T7A3K5</accession>
<dbReference type="EMBL" id="NESQ01000030">
    <property type="protein sequence ID" value="PUU82322.1"/>
    <property type="molecule type" value="Genomic_DNA"/>
</dbReference>
<keyword evidence="2" id="KW-1185">Reference proteome</keyword>
<proteinExistence type="predicted"/>
<sequence>MKRGALSPFLALTCTLLSLLFSIVCTVLRWTQPNPVFRLSTYCACVTGNFSPIFIPLLPDLSPPPSLPPPPPPYLDTHSLTHTHFLTVYKYCTQTHTSSHSHSSPLI</sequence>
<organism evidence="1 2">
    <name type="scientific">Tuber borchii</name>
    <name type="common">White truffle</name>
    <dbReference type="NCBI Taxonomy" id="42251"/>
    <lineage>
        <taxon>Eukaryota</taxon>
        <taxon>Fungi</taxon>
        <taxon>Dikarya</taxon>
        <taxon>Ascomycota</taxon>
        <taxon>Pezizomycotina</taxon>
        <taxon>Pezizomycetes</taxon>
        <taxon>Pezizales</taxon>
        <taxon>Tuberaceae</taxon>
        <taxon>Tuber</taxon>
    </lineage>
</organism>
<dbReference type="AlphaFoldDB" id="A0A2T7A3K5"/>
<reference evidence="1 2" key="1">
    <citation type="submission" date="2017-04" db="EMBL/GenBank/DDBJ databases">
        <title>Draft genome sequence of Tuber borchii Vittad., a whitish edible truffle.</title>
        <authorList>
            <consortium name="DOE Joint Genome Institute"/>
            <person name="Murat C."/>
            <person name="Kuo A."/>
            <person name="Barry K.W."/>
            <person name="Clum A."/>
            <person name="Dockter R.B."/>
            <person name="Fauchery L."/>
            <person name="Iotti M."/>
            <person name="Kohler A."/>
            <person name="Labutti K."/>
            <person name="Lindquist E.A."/>
            <person name="Lipzen A."/>
            <person name="Ohm R.A."/>
            <person name="Wang M."/>
            <person name="Grigoriev I.V."/>
            <person name="Zambonelli A."/>
            <person name="Martin F.M."/>
        </authorList>
    </citation>
    <scope>NUCLEOTIDE SEQUENCE [LARGE SCALE GENOMIC DNA]</scope>
    <source>
        <strain evidence="1 2">Tbo3840</strain>
    </source>
</reference>